<protein>
    <submittedName>
        <fullName evidence="2">DUF2802 domain-containing protein</fullName>
    </submittedName>
</protein>
<sequence>MDINQWLNQISASLTQLQTHELIGGLVVLSGVAVLLFSIHQRRIVIPWVQRQSGRKQAAINKNRGNAGAEKKAPLSLEQTVAALQQRLDWQNTAISLMGERILALEEYLEMVGNRAQSDKSRLDERQYHSAIALLEQGAELSQLAKQCGISPSEAELLAALHRKSA</sequence>
<comment type="caution">
    <text evidence="2">The sequence shown here is derived from an EMBL/GenBank/DDBJ whole genome shotgun (WGS) entry which is preliminary data.</text>
</comment>
<dbReference type="AlphaFoldDB" id="A0A927BZI5"/>
<proteinExistence type="predicted"/>
<gene>
    <name evidence="2" type="ORF">IB286_05450</name>
</gene>
<keyword evidence="1" id="KW-0812">Transmembrane</keyword>
<dbReference type="Proteomes" id="UP000610558">
    <property type="component" value="Unassembled WGS sequence"/>
</dbReference>
<dbReference type="InterPro" id="IPR021244">
    <property type="entry name" value="DUF2802"/>
</dbReference>
<keyword evidence="1" id="KW-0472">Membrane</keyword>
<keyword evidence="3" id="KW-1185">Reference proteome</keyword>
<dbReference type="Pfam" id="PF10975">
    <property type="entry name" value="DUF2802"/>
    <property type="match status" value="1"/>
</dbReference>
<dbReference type="RefSeq" id="WP_190763285.1">
    <property type="nucleotide sequence ID" value="NZ_JACXLD010000002.1"/>
</dbReference>
<dbReference type="EMBL" id="JACXLD010000002">
    <property type="protein sequence ID" value="MBD2858450.1"/>
    <property type="molecule type" value="Genomic_DNA"/>
</dbReference>
<reference evidence="2" key="1">
    <citation type="submission" date="2020-09" db="EMBL/GenBank/DDBJ databases">
        <authorList>
            <person name="Yoon J.-W."/>
        </authorList>
    </citation>
    <scope>NUCLEOTIDE SEQUENCE</scope>
    <source>
        <strain evidence="2">KMU-158</strain>
    </source>
</reference>
<keyword evidence="1" id="KW-1133">Transmembrane helix</keyword>
<evidence type="ECO:0000313" key="3">
    <source>
        <dbReference type="Proteomes" id="UP000610558"/>
    </source>
</evidence>
<name>A0A927BZI5_9GAMM</name>
<evidence type="ECO:0000313" key="2">
    <source>
        <dbReference type="EMBL" id="MBD2858450.1"/>
    </source>
</evidence>
<evidence type="ECO:0000256" key="1">
    <source>
        <dbReference type="SAM" id="Phobius"/>
    </source>
</evidence>
<feature type="transmembrane region" description="Helical" evidence="1">
    <location>
        <begin position="22"/>
        <end position="39"/>
    </location>
</feature>
<accession>A0A927BZI5</accession>
<organism evidence="2 3">
    <name type="scientific">Spongiibacter pelagi</name>
    <dbReference type="NCBI Taxonomy" id="2760804"/>
    <lineage>
        <taxon>Bacteria</taxon>
        <taxon>Pseudomonadati</taxon>
        <taxon>Pseudomonadota</taxon>
        <taxon>Gammaproteobacteria</taxon>
        <taxon>Cellvibrionales</taxon>
        <taxon>Spongiibacteraceae</taxon>
        <taxon>Spongiibacter</taxon>
    </lineage>
</organism>